<dbReference type="InterPro" id="IPR014718">
    <property type="entry name" value="GH-type_carb-bd"/>
</dbReference>
<dbReference type="CDD" id="cd09023">
    <property type="entry name" value="Aldose_epim_Ec_c4013"/>
    <property type="match status" value="1"/>
</dbReference>
<proteinExistence type="predicted"/>
<organism evidence="1 2">
    <name type="scientific">Paenibacillus lignilyticus</name>
    <dbReference type="NCBI Taxonomy" id="1172615"/>
    <lineage>
        <taxon>Bacteria</taxon>
        <taxon>Bacillati</taxon>
        <taxon>Bacillota</taxon>
        <taxon>Bacilli</taxon>
        <taxon>Bacillales</taxon>
        <taxon>Paenibacillaceae</taxon>
        <taxon>Paenibacillus</taxon>
    </lineage>
</organism>
<dbReference type="Proteomes" id="UP000673394">
    <property type="component" value="Unassembled WGS sequence"/>
</dbReference>
<dbReference type="Pfam" id="PF14486">
    <property type="entry name" value="DUF4432"/>
    <property type="match status" value="1"/>
</dbReference>
<dbReference type="InterPro" id="IPR027839">
    <property type="entry name" value="DUF4432"/>
</dbReference>
<reference evidence="1 2" key="1">
    <citation type="submission" date="2021-04" db="EMBL/GenBank/DDBJ databases">
        <title>Paenibacillus sp. DLE-14 whole genome sequence.</title>
        <authorList>
            <person name="Ham Y.J."/>
        </authorList>
    </citation>
    <scope>NUCLEOTIDE SEQUENCE [LARGE SCALE GENOMIC DNA]</scope>
    <source>
        <strain evidence="1 2">DLE-14</strain>
    </source>
</reference>
<gene>
    <name evidence="1" type="ORF">I8J30_28305</name>
</gene>
<dbReference type="Gene3D" id="2.70.98.10">
    <property type="match status" value="1"/>
</dbReference>
<keyword evidence="2" id="KW-1185">Reference proteome</keyword>
<comment type="caution">
    <text evidence="1">The sequence shown here is derived from an EMBL/GenBank/DDBJ whole genome shotgun (WGS) entry which is preliminary data.</text>
</comment>
<evidence type="ECO:0000313" key="2">
    <source>
        <dbReference type="Proteomes" id="UP000673394"/>
    </source>
</evidence>
<dbReference type="EMBL" id="JAGKSP010000020">
    <property type="protein sequence ID" value="MBP3966591.1"/>
    <property type="molecule type" value="Genomic_DNA"/>
</dbReference>
<accession>A0ABS5CL38</accession>
<protein>
    <submittedName>
        <fullName evidence="1">Aldose 1-epimerase family protein</fullName>
    </submittedName>
</protein>
<evidence type="ECO:0000313" key="1">
    <source>
        <dbReference type="EMBL" id="MBP3966591.1"/>
    </source>
</evidence>
<name>A0ABS5CL38_9BACL</name>
<sequence length="346" mass="37964">MQLHGQQYTRREIEARVGRIEQIGGIRRLTLTEGNEAGSSVLSVRTGAGLSFDVMPDKGLDISSASYGGGSLSWQSANGDVHPSHYDDQGLGWLRTASGGLLMTCGLISAGSPSQVDGRSYGLHGRAHHTPARQVVAEGWWDGDEYEMRIAGALEETSMFGGHLRMRREIRCRLGENRVTIRDVVENAGFKACPHMMLYHVNFGYPLLTEQSRIDFPDRGKVVPREAEVPVEGYNSWDAPDPEYAERVYYHELSVHAGGKASVTIHQPEFPIAAAHSVPIDVKLSWNTDTLPKLVQWKMPGAGVHALGIEPSNCDVEGMEVERQRGSLVMLEPGASLAYELELTIS</sequence>
<dbReference type="RefSeq" id="WP_210663850.1">
    <property type="nucleotide sequence ID" value="NZ_JAGKSP010000020.1"/>
</dbReference>